<accession>X1JRV2</accession>
<name>X1JRV2_9ZZZZ</name>
<gene>
    <name evidence="1" type="ORF">S03H2_59687</name>
</gene>
<comment type="caution">
    <text evidence="1">The sequence shown here is derived from an EMBL/GenBank/DDBJ whole genome shotgun (WGS) entry which is preliminary data.</text>
</comment>
<reference evidence="1" key="1">
    <citation type="journal article" date="2014" name="Front. Microbiol.">
        <title>High frequency of phylogenetically diverse reductive dehalogenase-homologous genes in deep subseafloor sedimentary metagenomes.</title>
        <authorList>
            <person name="Kawai M."/>
            <person name="Futagami T."/>
            <person name="Toyoda A."/>
            <person name="Takaki Y."/>
            <person name="Nishi S."/>
            <person name="Hori S."/>
            <person name="Arai W."/>
            <person name="Tsubouchi T."/>
            <person name="Morono Y."/>
            <person name="Uchiyama I."/>
            <person name="Ito T."/>
            <person name="Fujiyama A."/>
            <person name="Inagaki F."/>
            <person name="Takami H."/>
        </authorList>
    </citation>
    <scope>NUCLEOTIDE SEQUENCE</scope>
    <source>
        <strain evidence="1">Expedition CK06-06</strain>
    </source>
</reference>
<dbReference type="AlphaFoldDB" id="X1JRV2"/>
<sequence length="103" mass="12066">MDNIYLTKEQFDALPEYSTSIPTGTTAGKQWKRHTYVLEIKGREGRKYYAGYVPSKEYRIIEDYWTMGEYGEPEGDQVPIKWRRIVLKNKETEIPDTKNALGI</sequence>
<evidence type="ECO:0000313" key="1">
    <source>
        <dbReference type="EMBL" id="GAH84170.1"/>
    </source>
</evidence>
<protein>
    <submittedName>
        <fullName evidence="1">Uncharacterized protein</fullName>
    </submittedName>
</protein>
<organism evidence="1">
    <name type="scientific">marine sediment metagenome</name>
    <dbReference type="NCBI Taxonomy" id="412755"/>
    <lineage>
        <taxon>unclassified sequences</taxon>
        <taxon>metagenomes</taxon>
        <taxon>ecological metagenomes</taxon>
    </lineage>
</organism>
<proteinExistence type="predicted"/>
<dbReference type="EMBL" id="BARU01038391">
    <property type="protein sequence ID" value="GAH84170.1"/>
    <property type="molecule type" value="Genomic_DNA"/>
</dbReference>